<comment type="caution">
    <text evidence="1">The sequence shown here is derived from an EMBL/GenBank/DDBJ whole genome shotgun (WGS) entry which is preliminary data.</text>
</comment>
<reference evidence="1 2" key="1">
    <citation type="submission" date="2019-10" db="EMBL/GenBank/DDBJ databases">
        <authorList>
            <person name="Palmer J.M."/>
        </authorList>
    </citation>
    <scope>NUCLEOTIDE SEQUENCE [LARGE SCALE GENOMIC DNA]</scope>
    <source>
        <strain evidence="1 2">TWF506</strain>
    </source>
</reference>
<dbReference type="EMBL" id="JAVHJM010000006">
    <property type="protein sequence ID" value="KAK6513088.1"/>
    <property type="molecule type" value="Genomic_DNA"/>
</dbReference>
<gene>
    <name evidence="1" type="ORF">TWF506_009253</name>
</gene>
<proteinExistence type="predicted"/>
<keyword evidence="2" id="KW-1185">Reference proteome</keyword>
<dbReference type="AlphaFoldDB" id="A0AAN8RR74"/>
<evidence type="ECO:0000313" key="2">
    <source>
        <dbReference type="Proteomes" id="UP001307849"/>
    </source>
</evidence>
<sequence>MLSDFTLSHPGGFALTKGETEPTAALCYQEFIALAFLDDAFDADIRKPEDLISRQIWGRLERNGGQNNIGSTASGLTLTLGNLKDCTWAEHYMSKTLLIDLQPVFVGIETELITSEIINTSGHSRYQDTRVPQTAINSGLENQERYERFYLLREQQKTAPENEANMEIQDTVVVYG</sequence>
<evidence type="ECO:0000313" key="1">
    <source>
        <dbReference type="EMBL" id="KAK6513088.1"/>
    </source>
</evidence>
<name>A0AAN8RR74_9PEZI</name>
<organism evidence="1 2">
    <name type="scientific">Arthrobotrys conoides</name>
    <dbReference type="NCBI Taxonomy" id="74498"/>
    <lineage>
        <taxon>Eukaryota</taxon>
        <taxon>Fungi</taxon>
        <taxon>Dikarya</taxon>
        <taxon>Ascomycota</taxon>
        <taxon>Pezizomycotina</taxon>
        <taxon>Orbiliomycetes</taxon>
        <taxon>Orbiliales</taxon>
        <taxon>Orbiliaceae</taxon>
        <taxon>Arthrobotrys</taxon>
    </lineage>
</organism>
<protein>
    <submittedName>
        <fullName evidence="1">Uncharacterized protein</fullName>
    </submittedName>
</protein>
<dbReference type="Proteomes" id="UP001307849">
    <property type="component" value="Unassembled WGS sequence"/>
</dbReference>
<accession>A0AAN8RR74</accession>